<dbReference type="OrthoDB" id="5458737at2"/>
<accession>A0A401FW60</accession>
<dbReference type="RefSeq" id="WP_124328525.1">
    <property type="nucleotide sequence ID" value="NZ_BEXT01000001.1"/>
</dbReference>
<proteinExistence type="predicted"/>
<evidence type="ECO:0000256" key="1">
    <source>
        <dbReference type="SAM" id="Phobius"/>
    </source>
</evidence>
<keyword evidence="1" id="KW-1133">Transmembrane helix</keyword>
<keyword evidence="1" id="KW-0472">Membrane</keyword>
<dbReference type="AlphaFoldDB" id="A0A401FW60"/>
<keyword evidence="3" id="KW-1185">Reference proteome</keyword>
<keyword evidence="1" id="KW-0812">Transmembrane</keyword>
<dbReference type="EMBL" id="BEXT01000001">
    <property type="protein sequence ID" value="GBC61207.1"/>
    <property type="molecule type" value="Genomic_DNA"/>
</dbReference>
<comment type="caution">
    <text evidence="2">The sequence shown here is derived from an EMBL/GenBank/DDBJ whole genome shotgun (WGS) entry which is preliminary data.</text>
</comment>
<feature type="transmembrane region" description="Helical" evidence="1">
    <location>
        <begin position="27"/>
        <end position="49"/>
    </location>
</feature>
<reference evidence="3" key="2">
    <citation type="submission" date="2019-01" db="EMBL/GenBank/DDBJ databases">
        <title>Genome sequence of Desulfonema ishimotonii strain Tokyo 01.</title>
        <authorList>
            <person name="Fukui M."/>
        </authorList>
    </citation>
    <scope>NUCLEOTIDE SEQUENCE [LARGE SCALE GENOMIC DNA]</scope>
    <source>
        <strain evidence="3">Tokyo 01</strain>
    </source>
</reference>
<protein>
    <recommendedName>
        <fullName evidence="4">LITAF domain-containing protein</fullName>
    </recommendedName>
</protein>
<name>A0A401FW60_9BACT</name>
<sequence>MKGKKILGYCPHCNREVSIRYSSPRHFLHLAVSVMTFGLWLIVWIYLIFHAHRFRCPHCQGPVSVLFSQCSIASLSQPWGTCGIRCANRYSRCDFNSVLIENGLVYYASTRAIRP</sequence>
<dbReference type="Proteomes" id="UP000288096">
    <property type="component" value="Unassembled WGS sequence"/>
</dbReference>
<gene>
    <name evidence="2" type="ORF">DENIS_2167</name>
</gene>
<reference evidence="3" key="1">
    <citation type="submission" date="2017-11" db="EMBL/GenBank/DDBJ databases">
        <authorList>
            <person name="Watanabe M."/>
            <person name="Kojima H."/>
        </authorList>
    </citation>
    <scope>NUCLEOTIDE SEQUENCE [LARGE SCALE GENOMIC DNA]</scope>
    <source>
        <strain evidence="3">Tokyo 01</strain>
    </source>
</reference>
<evidence type="ECO:0000313" key="3">
    <source>
        <dbReference type="Proteomes" id="UP000288096"/>
    </source>
</evidence>
<organism evidence="2 3">
    <name type="scientific">Desulfonema ishimotonii</name>
    <dbReference type="NCBI Taxonomy" id="45657"/>
    <lineage>
        <taxon>Bacteria</taxon>
        <taxon>Pseudomonadati</taxon>
        <taxon>Thermodesulfobacteriota</taxon>
        <taxon>Desulfobacteria</taxon>
        <taxon>Desulfobacterales</taxon>
        <taxon>Desulfococcaceae</taxon>
        <taxon>Desulfonema</taxon>
    </lineage>
</organism>
<evidence type="ECO:0008006" key="4">
    <source>
        <dbReference type="Google" id="ProtNLM"/>
    </source>
</evidence>
<evidence type="ECO:0000313" key="2">
    <source>
        <dbReference type="EMBL" id="GBC61207.1"/>
    </source>
</evidence>